<feature type="region of interest" description="Disordered" evidence="1">
    <location>
        <begin position="1"/>
        <end position="49"/>
    </location>
</feature>
<evidence type="ECO:0000313" key="3">
    <source>
        <dbReference type="Proteomes" id="UP000230750"/>
    </source>
</evidence>
<feature type="compositionally biased region" description="Basic and acidic residues" evidence="1">
    <location>
        <begin position="181"/>
        <end position="207"/>
    </location>
</feature>
<feature type="region of interest" description="Disordered" evidence="1">
    <location>
        <begin position="70"/>
        <end position="237"/>
    </location>
</feature>
<reference evidence="2 3" key="1">
    <citation type="journal article" date="2017" name="PLoS Biol.">
        <title>The sea cucumber genome provides insights into morphological evolution and visceral regeneration.</title>
        <authorList>
            <person name="Zhang X."/>
            <person name="Sun L."/>
            <person name="Yuan J."/>
            <person name="Sun Y."/>
            <person name="Gao Y."/>
            <person name="Zhang L."/>
            <person name="Li S."/>
            <person name="Dai H."/>
            <person name="Hamel J.F."/>
            <person name="Liu C."/>
            <person name="Yu Y."/>
            <person name="Liu S."/>
            <person name="Lin W."/>
            <person name="Guo K."/>
            <person name="Jin S."/>
            <person name="Xu P."/>
            <person name="Storey K.B."/>
            <person name="Huan P."/>
            <person name="Zhang T."/>
            <person name="Zhou Y."/>
            <person name="Zhang J."/>
            <person name="Lin C."/>
            <person name="Li X."/>
            <person name="Xing L."/>
            <person name="Huo D."/>
            <person name="Sun M."/>
            <person name="Wang L."/>
            <person name="Mercier A."/>
            <person name="Li F."/>
            <person name="Yang H."/>
            <person name="Xiang J."/>
        </authorList>
    </citation>
    <scope>NUCLEOTIDE SEQUENCE [LARGE SCALE GENOMIC DNA]</scope>
    <source>
        <strain evidence="2">Shaxun</strain>
        <tissue evidence="2">Muscle</tissue>
    </source>
</reference>
<name>A0A2G8KYI4_STIJA</name>
<feature type="compositionally biased region" description="Basic and acidic residues" evidence="1">
    <location>
        <begin position="94"/>
        <end position="119"/>
    </location>
</feature>
<gene>
    <name evidence="2" type="ORF">BSL78_10002</name>
</gene>
<dbReference type="Proteomes" id="UP000230750">
    <property type="component" value="Unassembled WGS sequence"/>
</dbReference>
<feature type="compositionally biased region" description="Polar residues" evidence="1">
    <location>
        <begin position="1"/>
        <end position="10"/>
    </location>
</feature>
<evidence type="ECO:0000256" key="1">
    <source>
        <dbReference type="SAM" id="MobiDB-lite"/>
    </source>
</evidence>
<sequence>MATVTYTQLNQRRDRALQRTAPPIAKRTSAVKDDEGRHRSAPQPSKLQQMQAKYQQKLMKEKEDKLIAINQKSQDQAEVTLQRLKGPSHNPGRSAEKKGVVREFFKERRQMDKDGRTDRLPPGSHLQKMRSEQLTLYQQERQKQEELKNYANRQKQSQIKPSNKQQGYNRSKPLAPIKQQSAERIDHPPHPPPLRDSHYETSERLVPGEENEQQKVFTKKPRELLSVSKESQIQTVQ</sequence>
<accession>A0A2G8KYI4</accession>
<dbReference type="AlphaFoldDB" id="A0A2G8KYI4"/>
<feature type="compositionally biased region" description="Polar residues" evidence="1">
    <location>
        <begin position="70"/>
        <end position="79"/>
    </location>
</feature>
<feature type="compositionally biased region" description="Polar residues" evidence="1">
    <location>
        <begin position="228"/>
        <end position="237"/>
    </location>
</feature>
<keyword evidence="3" id="KW-1185">Reference proteome</keyword>
<organism evidence="2 3">
    <name type="scientific">Stichopus japonicus</name>
    <name type="common">Sea cucumber</name>
    <dbReference type="NCBI Taxonomy" id="307972"/>
    <lineage>
        <taxon>Eukaryota</taxon>
        <taxon>Metazoa</taxon>
        <taxon>Echinodermata</taxon>
        <taxon>Eleutherozoa</taxon>
        <taxon>Echinozoa</taxon>
        <taxon>Holothuroidea</taxon>
        <taxon>Aspidochirotacea</taxon>
        <taxon>Aspidochirotida</taxon>
        <taxon>Stichopodidae</taxon>
        <taxon>Apostichopus</taxon>
    </lineage>
</organism>
<protein>
    <submittedName>
        <fullName evidence="2">Uncharacterized protein</fullName>
    </submittedName>
</protein>
<proteinExistence type="predicted"/>
<feature type="compositionally biased region" description="Polar residues" evidence="1">
    <location>
        <begin position="151"/>
        <end position="169"/>
    </location>
</feature>
<dbReference type="EMBL" id="MRZV01000301">
    <property type="protein sequence ID" value="PIK53083.1"/>
    <property type="molecule type" value="Genomic_DNA"/>
</dbReference>
<comment type="caution">
    <text evidence="2">The sequence shown here is derived from an EMBL/GenBank/DDBJ whole genome shotgun (WGS) entry which is preliminary data.</text>
</comment>
<evidence type="ECO:0000313" key="2">
    <source>
        <dbReference type="EMBL" id="PIK53083.1"/>
    </source>
</evidence>
<dbReference type="OrthoDB" id="10255185at2759"/>